<keyword evidence="7" id="KW-1185">Reference proteome</keyword>
<accession>A0A1N6WB31</accession>
<dbReference type="InterPro" id="IPR017871">
    <property type="entry name" value="ABC_transporter-like_CS"/>
</dbReference>
<evidence type="ECO:0000313" key="6">
    <source>
        <dbReference type="EMBL" id="SIQ87222.1"/>
    </source>
</evidence>
<reference evidence="7" key="1">
    <citation type="submission" date="2017-01" db="EMBL/GenBank/DDBJ databases">
        <authorList>
            <person name="Varghese N."/>
            <person name="Submissions S."/>
        </authorList>
    </citation>
    <scope>NUCLEOTIDE SEQUENCE [LARGE SCALE GENOMIC DNA]</scope>
    <source>
        <strain evidence="7">CGMCC 1.7737</strain>
    </source>
</reference>
<name>A0A1N6WB31_9EURY</name>
<dbReference type="GO" id="GO:0016020">
    <property type="term" value="C:membrane"/>
    <property type="evidence" value="ECO:0007669"/>
    <property type="project" value="InterPro"/>
</dbReference>
<evidence type="ECO:0000256" key="3">
    <source>
        <dbReference type="ARBA" id="ARBA00022741"/>
    </source>
</evidence>
<dbReference type="RefSeq" id="WP_076427894.1">
    <property type="nucleotide sequence ID" value="NZ_FTNO01000001.1"/>
</dbReference>
<proteinExistence type="predicted"/>
<dbReference type="PROSITE" id="PS00211">
    <property type="entry name" value="ABC_TRANSPORTER_1"/>
    <property type="match status" value="1"/>
</dbReference>
<dbReference type="PROSITE" id="PS50893">
    <property type="entry name" value="ABC_TRANSPORTER_2"/>
    <property type="match status" value="1"/>
</dbReference>
<dbReference type="Pfam" id="PF00005">
    <property type="entry name" value="ABC_tran"/>
    <property type="match status" value="1"/>
</dbReference>
<dbReference type="AlphaFoldDB" id="A0A1N6WB31"/>
<dbReference type="SMART" id="SM00382">
    <property type="entry name" value="AAA"/>
    <property type="match status" value="1"/>
</dbReference>
<feature type="domain" description="ABC transporter" evidence="5">
    <location>
        <begin position="3"/>
        <end position="253"/>
    </location>
</feature>
<dbReference type="Gene3D" id="3.40.50.300">
    <property type="entry name" value="P-loop containing nucleotide triphosphate hydrolases"/>
    <property type="match status" value="1"/>
</dbReference>
<evidence type="ECO:0000256" key="2">
    <source>
        <dbReference type="ARBA" id="ARBA00022475"/>
    </source>
</evidence>
<dbReference type="OrthoDB" id="57213at2157"/>
<dbReference type="SUPFAM" id="SSF52540">
    <property type="entry name" value="P-loop containing nucleoside triphosphate hydrolases"/>
    <property type="match status" value="1"/>
</dbReference>
<keyword evidence="3" id="KW-0547">Nucleotide-binding</keyword>
<evidence type="ECO:0000259" key="5">
    <source>
        <dbReference type="PROSITE" id="PS50893"/>
    </source>
</evidence>
<gene>
    <name evidence="6" type="ORF">SAMN05421858_0658</name>
</gene>
<dbReference type="CDD" id="cd03260">
    <property type="entry name" value="ABC_PstB_phosphate_transporter"/>
    <property type="match status" value="1"/>
</dbReference>
<dbReference type="PANTHER" id="PTHR43423:SF1">
    <property type="entry name" value="ABC TRANSPORTER I FAMILY MEMBER 17"/>
    <property type="match status" value="1"/>
</dbReference>
<protein>
    <submittedName>
        <fullName evidence="6">Tungstate transport system ATP-binding protein</fullName>
    </submittedName>
</protein>
<dbReference type="EMBL" id="FTNO01000001">
    <property type="protein sequence ID" value="SIQ87222.1"/>
    <property type="molecule type" value="Genomic_DNA"/>
</dbReference>
<sequence length="259" mass="28114">MTLTASDLSHGFDGEPVLSDVSLSVEPGDVVTIVGPSGTGKTTLLRLLGMFHPPDSGTIEWQNEDVWRLSEDDRLEVRRRVSMVFQEPSLFNAPVAQNVTYGLRVRQSWSKRVRASLARTLGGRSVPDGIGSNVTNALETVGLVDKIDQNALSLSGGEAQRVAFARALATDPEILLLDEPSSNLDPRNTAVIEEAIADARRRGLGVVVATHDMHQAERISDRVGVLLDGTVIETGPPEQVFDSPDDDRTRKFVAGELMY</sequence>
<organism evidence="6 7">
    <name type="scientific">Haladaptatus litoreus</name>
    <dbReference type="NCBI Taxonomy" id="553468"/>
    <lineage>
        <taxon>Archaea</taxon>
        <taxon>Methanobacteriati</taxon>
        <taxon>Methanobacteriota</taxon>
        <taxon>Stenosarchaea group</taxon>
        <taxon>Halobacteria</taxon>
        <taxon>Halobacteriales</taxon>
        <taxon>Haladaptataceae</taxon>
        <taxon>Haladaptatus</taxon>
    </lineage>
</organism>
<keyword evidence="1" id="KW-0813">Transport</keyword>
<keyword evidence="2" id="KW-1003">Cell membrane</keyword>
<dbReference type="Proteomes" id="UP000186914">
    <property type="component" value="Unassembled WGS sequence"/>
</dbReference>
<keyword evidence="4 6" id="KW-0067">ATP-binding</keyword>
<evidence type="ECO:0000256" key="1">
    <source>
        <dbReference type="ARBA" id="ARBA00022448"/>
    </source>
</evidence>
<dbReference type="InterPro" id="IPR005670">
    <property type="entry name" value="PstB-like"/>
</dbReference>
<dbReference type="GO" id="GO:0016887">
    <property type="term" value="F:ATP hydrolysis activity"/>
    <property type="evidence" value="ECO:0007669"/>
    <property type="project" value="InterPro"/>
</dbReference>
<dbReference type="GO" id="GO:0005315">
    <property type="term" value="F:phosphate transmembrane transporter activity"/>
    <property type="evidence" value="ECO:0007669"/>
    <property type="project" value="InterPro"/>
</dbReference>
<evidence type="ECO:0000313" key="7">
    <source>
        <dbReference type="Proteomes" id="UP000186914"/>
    </source>
</evidence>
<evidence type="ECO:0000256" key="4">
    <source>
        <dbReference type="ARBA" id="ARBA00022840"/>
    </source>
</evidence>
<dbReference type="GO" id="GO:0005524">
    <property type="term" value="F:ATP binding"/>
    <property type="evidence" value="ECO:0007669"/>
    <property type="project" value="UniProtKB-KW"/>
</dbReference>
<dbReference type="InterPro" id="IPR003439">
    <property type="entry name" value="ABC_transporter-like_ATP-bd"/>
</dbReference>
<dbReference type="InterPro" id="IPR027417">
    <property type="entry name" value="P-loop_NTPase"/>
</dbReference>
<dbReference type="GO" id="GO:0035435">
    <property type="term" value="P:phosphate ion transmembrane transport"/>
    <property type="evidence" value="ECO:0007669"/>
    <property type="project" value="InterPro"/>
</dbReference>
<dbReference type="InterPro" id="IPR003593">
    <property type="entry name" value="AAA+_ATPase"/>
</dbReference>
<dbReference type="PANTHER" id="PTHR43423">
    <property type="entry name" value="ABC TRANSPORTER I FAMILY MEMBER 17"/>
    <property type="match status" value="1"/>
</dbReference>
<keyword evidence="2" id="KW-0472">Membrane</keyword>